<proteinExistence type="predicted"/>
<evidence type="ECO:0008006" key="4">
    <source>
        <dbReference type="Google" id="ProtNLM"/>
    </source>
</evidence>
<organism evidence="2 3">
    <name type="scientific">Aquirufa avitistagni</name>
    <dbReference type="NCBI Taxonomy" id="3104728"/>
    <lineage>
        <taxon>Bacteria</taxon>
        <taxon>Pseudomonadati</taxon>
        <taxon>Bacteroidota</taxon>
        <taxon>Cytophagia</taxon>
        <taxon>Cytophagales</taxon>
        <taxon>Flectobacillaceae</taxon>
        <taxon>Aquirufa</taxon>
    </lineage>
</organism>
<feature type="transmembrane region" description="Helical" evidence="1">
    <location>
        <begin position="196"/>
        <end position="227"/>
    </location>
</feature>
<keyword evidence="3" id="KW-1185">Reference proteome</keyword>
<feature type="transmembrane region" description="Helical" evidence="1">
    <location>
        <begin position="344"/>
        <end position="373"/>
    </location>
</feature>
<evidence type="ECO:0000256" key="1">
    <source>
        <dbReference type="SAM" id="Phobius"/>
    </source>
</evidence>
<feature type="transmembrane region" description="Helical" evidence="1">
    <location>
        <begin position="234"/>
        <end position="253"/>
    </location>
</feature>
<keyword evidence="1" id="KW-0812">Transmembrane</keyword>
<gene>
    <name evidence="2" type="ORF">U0R10_06810</name>
</gene>
<keyword evidence="1" id="KW-0472">Membrane</keyword>
<dbReference type="EMBL" id="JBBKXZ010000002">
    <property type="protein sequence ID" value="MFD3394325.1"/>
    <property type="molecule type" value="Genomic_DNA"/>
</dbReference>
<keyword evidence="1" id="KW-1133">Transmembrane helix</keyword>
<feature type="transmembrane region" description="Helical" evidence="1">
    <location>
        <begin position="90"/>
        <end position="111"/>
    </location>
</feature>
<dbReference type="Proteomes" id="UP001598138">
    <property type="component" value="Unassembled WGS sequence"/>
</dbReference>
<feature type="transmembrane region" description="Helical" evidence="1">
    <location>
        <begin position="170"/>
        <end position="190"/>
    </location>
</feature>
<evidence type="ECO:0000313" key="3">
    <source>
        <dbReference type="Proteomes" id="UP001598138"/>
    </source>
</evidence>
<feature type="transmembrane region" description="Helical" evidence="1">
    <location>
        <begin position="123"/>
        <end position="142"/>
    </location>
</feature>
<reference evidence="2 3" key="1">
    <citation type="submission" date="2024-03" db="EMBL/GenBank/DDBJ databases">
        <title>Aquirufa genome sequencing.</title>
        <authorList>
            <person name="Pitt A."/>
            <person name="Hahn M.W."/>
        </authorList>
    </citation>
    <scope>NUCLEOTIDE SEQUENCE [LARGE SCALE GENOMIC DNA]</scope>
    <source>
        <strain evidence="2 3">OSTEICH-129V</strain>
    </source>
</reference>
<accession>A0ABW6DBP2</accession>
<protein>
    <recommendedName>
        <fullName evidence="4">O-antigen ligase domain-containing protein</fullName>
    </recommendedName>
</protein>
<evidence type="ECO:0000313" key="2">
    <source>
        <dbReference type="EMBL" id="MFD3394325.1"/>
    </source>
</evidence>
<sequence length="385" mass="44512">MAKVSKEWFSNIYIIQLFLLAFLPGSILFVSPIARAFFYLLQLLFFYFGLKISIANKNGVFLNYYWLLILFSVGFSLSGLLLGQNDISSSILLSYISFIFLIINSGLFFSNLQSLKLENFKSIFSWFIFICLIIGILQYFGIIDFEFARTKYFVAGEDNKILEASRSTSLFIEPSGWAYFYSLFLFYSINKQSNKFWSILIVLASLFLSNSGSGYVFVILLLGYWFIFSRSIPILIKLVVVSVFIFSIIYIGYSQFELIDKLFFRKDYRNVAPALTLTYLLNETPESLILGNGIFSLLKFTPQLDLAEYAQTTTNFYVDVLFELGLFGLFGALIFLYKSIRMSFIYFIILLVFISQFGYRSYLIPFTLFLFWVTQNTKLNKGTNA</sequence>
<name>A0ABW6DBP2_9BACT</name>
<feature type="transmembrane region" description="Helical" evidence="1">
    <location>
        <begin position="61"/>
        <end position="83"/>
    </location>
</feature>
<feature type="transmembrane region" description="Helical" evidence="1">
    <location>
        <begin position="12"/>
        <end position="30"/>
    </location>
</feature>
<dbReference type="RefSeq" id="WP_377983207.1">
    <property type="nucleotide sequence ID" value="NZ_JBBKXZ010000002.1"/>
</dbReference>
<feature type="transmembrane region" description="Helical" evidence="1">
    <location>
        <begin position="316"/>
        <end position="337"/>
    </location>
</feature>
<feature type="transmembrane region" description="Helical" evidence="1">
    <location>
        <begin position="37"/>
        <end position="55"/>
    </location>
</feature>
<comment type="caution">
    <text evidence="2">The sequence shown here is derived from an EMBL/GenBank/DDBJ whole genome shotgun (WGS) entry which is preliminary data.</text>
</comment>